<dbReference type="SUPFAM" id="SSF51735">
    <property type="entry name" value="NAD(P)-binding Rossmann-fold domains"/>
    <property type="match status" value="1"/>
</dbReference>
<feature type="domain" description="Alcohol dehydrogenase-like C-terminal" evidence="6">
    <location>
        <begin position="173"/>
        <end position="285"/>
    </location>
</feature>
<keyword evidence="2 5" id="KW-0479">Metal-binding</keyword>
<dbReference type="PANTHER" id="PTHR43401">
    <property type="entry name" value="L-THREONINE 3-DEHYDROGENASE"/>
    <property type="match status" value="1"/>
</dbReference>
<dbReference type="PANTHER" id="PTHR43401:SF2">
    <property type="entry name" value="L-THREONINE 3-DEHYDROGENASE"/>
    <property type="match status" value="1"/>
</dbReference>
<dbReference type="InterPro" id="IPR011032">
    <property type="entry name" value="GroES-like_sf"/>
</dbReference>
<dbReference type="InterPro" id="IPR002328">
    <property type="entry name" value="ADH_Zn_CS"/>
</dbReference>
<dbReference type="Pfam" id="PF08240">
    <property type="entry name" value="ADH_N"/>
    <property type="match status" value="1"/>
</dbReference>
<keyword evidence="3 5" id="KW-0862">Zinc</keyword>
<dbReference type="GO" id="GO:0008270">
    <property type="term" value="F:zinc ion binding"/>
    <property type="evidence" value="ECO:0007669"/>
    <property type="project" value="InterPro"/>
</dbReference>
<evidence type="ECO:0000259" key="7">
    <source>
        <dbReference type="Pfam" id="PF08240"/>
    </source>
</evidence>
<evidence type="ECO:0000256" key="1">
    <source>
        <dbReference type="ARBA" id="ARBA00001947"/>
    </source>
</evidence>
<evidence type="ECO:0000256" key="5">
    <source>
        <dbReference type="RuleBase" id="RU361277"/>
    </source>
</evidence>
<feature type="domain" description="Alcohol dehydrogenase-like N-terminal" evidence="7">
    <location>
        <begin position="23"/>
        <end position="133"/>
    </location>
</feature>
<accession>A0A9D1URE8</accession>
<dbReference type="Gene3D" id="3.90.180.10">
    <property type="entry name" value="Medium-chain alcohol dehydrogenases, catalytic domain"/>
    <property type="match status" value="1"/>
</dbReference>
<evidence type="ECO:0000313" key="9">
    <source>
        <dbReference type="Proteomes" id="UP000824151"/>
    </source>
</evidence>
<proteinExistence type="inferred from homology"/>
<evidence type="ECO:0000256" key="3">
    <source>
        <dbReference type="ARBA" id="ARBA00022833"/>
    </source>
</evidence>
<organism evidence="8 9">
    <name type="scientific">Candidatus Nesterenkonia stercoripullorum</name>
    <dbReference type="NCBI Taxonomy" id="2838701"/>
    <lineage>
        <taxon>Bacteria</taxon>
        <taxon>Bacillati</taxon>
        <taxon>Actinomycetota</taxon>
        <taxon>Actinomycetes</taxon>
        <taxon>Micrococcales</taxon>
        <taxon>Micrococcaceae</taxon>
        <taxon>Nesterenkonia</taxon>
    </lineage>
</organism>
<evidence type="ECO:0000256" key="4">
    <source>
        <dbReference type="ARBA" id="ARBA00023002"/>
    </source>
</evidence>
<dbReference type="InterPro" id="IPR036291">
    <property type="entry name" value="NAD(P)-bd_dom_sf"/>
</dbReference>
<dbReference type="GO" id="GO:0016491">
    <property type="term" value="F:oxidoreductase activity"/>
    <property type="evidence" value="ECO:0007669"/>
    <property type="project" value="UniProtKB-KW"/>
</dbReference>
<dbReference type="PROSITE" id="PS00059">
    <property type="entry name" value="ADH_ZINC"/>
    <property type="match status" value="1"/>
</dbReference>
<dbReference type="SUPFAM" id="SSF50129">
    <property type="entry name" value="GroES-like"/>
    <property type="match status" value="1"/>
</dbReference>
<dbReference type="InterPro" id="IPR013149">
    <property type="entry name" value="ADH-like_C"/>
</dbReference>
<dbReference type="Pfam" id="PF00107">
    <property type="entry name" value="ADH_zinc_N"/>
    <property type="match status" value="1"/>
</dbReference>
<reference evidence="8" key="2">
    <citation type="submission" date="2021-04" db="EMBL/GenBank/DDBJ databases">
        <authorList>
            <person name="Gilroy R."/>
        </authorList>
    </citation>
    <scope>NUCLEOTIDE SEQUENCE</scope>
    <source>
        <strain evidence="8">ChiHejej3B27-3195</strain>
    </source>
</reference>
<protein>
    <submittedName>
        <fullName evidence="8">Alcohol dehydrogenase catalytic domain-containing protein</fullName>
    </submittedName>
</protein>
<dbReference type="EMBL" id="DXGD01000006">
    <property type="protein sequence ID" value="HIW98528.1"/>
    <property type="molecule type" value="Genomic_DNA"/>
</dbReference>
<comment type="similarity">
    <text evidence="5">Belongs to the zinc-containing alcohol dehydrogenase family.</text>
</comment>
<dbReference type="InterPro" id="IPR050129">
    <property type="entry name" value="Zn_alcohol_dh"/>
</dbReference>
<evidence type="ECO:0000259" key="6">
    <source>
        <dbReference type="Pfam" id="PF00107"/>
    </source>
</evidence>
<comment type="cofactor">
    <cofactor evidence="1 5">
        <name>Zn(2+)</name>
        <dbReference type="ChEBI" id="CHEBI:29105"/>
    </cofactor>
</comment>
<gene>
    <name evidence="8" type="ORF">H9871_00125</name>
</gene>
<comment type="caution">
    <text evidence="8">The sequence shown here is derived from an EMBL/GenBank/DDBJ whole genome shotgun (WGS) entry which is preliminary data.</text>
</comment>
<name>A0A9D1URE8_9MICC</name>
<dbReference type="InterPro" id="IPR013154">
    <property type="entry name" value="ADH-like_N"/>
</dbReference>
<dbReference type="Proteomes" id="UP000824151">
    <property type="component" value="Unassembled WGS sequence"/>
</dbReference>
<evidence type="ECO:0000256" key="2">
    <source>
        <dbReference type="ARBA" id="ARBA00022723"/>
    </source>
</evidence>
<dbReference type="Gene3D" id="3.40.50.720">
    <property type="entry name" value="NAD(P)-binding Rossmann-like Domain"/>
    <property type="match status" value="1"/>
</dbReference>
<evidence type="ECO:0000313" key="8">
    <source>
        <dbReference type="EMBL" id="HIW98528.1"/>
    </source>
</evidence>
<keyword evidence="4" id="KW-0560">Oxidoreductase</keyword>
<dbReference type="AlphaFoldDB" id="A0A9D1URE8"/>
<reference evidence="8" key="1">
    <citation type="journal article" date="2021" name="PeerJ">
        <title>Extensive microbial diversity within the chicken gut microbiome revealed by metagenomics and culture.</title>
        <authorList>
            <person name="Gilroy R."/>
            <person name="Ravi A."/>
            <person name="Getino M."/>
            <person name="Pursley I."/>
            <person name="Horton D.L."/>
            <person name="Alikhan N.F."/>
            <person name="Baker D."/>
            <person name="Gharbi K."/>
            <person name="Hall N."/>
            <person name="Watson M."/>
            <person name="Adriaenssens E.M."/>
            <person name="Foster-Nyarko E."/>
            <person name="Jarju S."/>
            <person name="Secka A."/>
            <person name="Antonio M."/>
            <person name="Oren A."/>
            <person name="Chaudhuri R.R."/>
            <person name="La Ragione R."/>
            <person name="Hildebrand F."/>
            <person name="Pallen M.J."/>
        </authorList>
    </citation>
    <scope>NUCLEOTIDE SEQUENCE</scope>
    <source>
        <strain evidence="8">ChiHejej3B27-3195</strain>
    </source>
</reference>
<sequence>MRAAVLTAPQKIELTTLDTPEPGPGEVLVRMRALGLCGSDMGVYTGERPVPSFPWVMGHEGGGEVVSVGAGVDQARIGQTVVIEPNYPCLGCAACAAGITSVCQNRVIVGINAPGLLSEYVAVPTQFAHRLPEGMPQEALAVLEPLAVARAAVAMADVSAGEHVLVAGAGSQGLMVVQLLRSQGSVPWVMELDPGRLQHAAELGAGSAADAAAPAKFAHVIDAVGSPGLWKALLPKLSAPTTITVIGMSDEPLPVTTKQITRGRMTIQGTIIYDHPKDFEGTIAQASTGELDHAAVLTPAVPFSRVDEAFAGATSAPGKTWIVFDGKA</sequence>